<evidence type="ECO:0008006" key="12">
    <source>
        <dbReference type="Google" id="ProtNLM"/>
    </source>
</evidence>
<keyword evidence="11" id="KW-1185">Reference proteome</keyword>
<feature type="transmembrane region" description="Helical" evidence="7">
    <location>
        <begin position="719"/>
        <end position="744"/>
    </location>
</feature>
<evidence type="ECO:0000313" key="10">
    <source>
        <dbReference type="EMBL" id="KAL1132605.1"/>
    </source>
</evidence>
<dbReference type="Gene3D" id="2.10.25.10">
    <property type="entry name" value="Laminin"/>
    <property type="match status" value="1"/>
</dbReference>
<dbReference type="PROSITE" id="PS50026">
    <property type="entry name" value="EGF_3"/>
    <property type="match status" value="2"/>
</dbReference>
<keyword evidence="4 5" id="KW-1015">Disulfide bond</keyword>
<feature type="compositionally biased region" description="Low complexity" evidence="6">
    <location>
        <begin position="33"/>
        <end position="42"/>
    </location>
</feature>
<dbReference type="PANTHER" id="PTHR24039">
    <property type="entry name" value="FIBRILLIN-RELATED"/>
    <property type="match status" value="1"/>
</dbReference>
<name>A0ABD0YMW5_9HEMI</name>
<reference evidence="10 11" key="1">
    <citation type="submission" date="2024-07" db="EMBL/GenBank/DDBJ databases">
        <title>Chromosome-level genome assembly of the water stick insect Ranatra chinensis (Heteroptera: Nepidae).</title>
        <authorList>
            <person name="Liu X."/>
        </authorList>
    </citation>
    <scope>NUCLEOTIDE SEQUENCE [LARGE SCALE GENOMIC DNA]</scope>
    <source>
        <strain evidence="10">Cailab_2021Rc</strain>
        <tissue evidence="10">Muscle</tissue>
    </source>
</reference>
<feature type="region of interest" description="Disordered" evidence="6">
    <location>
        <begin position="853"/>
        <end position="882"/>
    </location>
</feature>
<feature type="disulfide bond" evidence="5">
    <location>
        <begin position="704"/>
        <end position="713"/>
    </location>
</feature>
<dbReference type="AlphaFoldDB" id="A0ABD0YMW5"/>
<comment type="caution">
    <text evidence="10">The sequence shown here is derived from an EMBL/GenBank/DDBJ whole genome shotgun (WGS) entry which is preliminary data.</text>
</comment>
<gene>
    <name evidence="10" type="ORF">AAG570_010557</name>
</gene>
<feature type="non-terminal residue" evidence="10">
    <location>
        <position position="1"/>
    </location>
</feature>
<protein>
    <recommendedName>
        <fullName evidence="12">63 kDa sperm flagellar membrane protein</fullName>
    </recommendedName>
</protein>
<evidence type="ECO:0000256" key="5">
    <source>
        <dbReference type="PROSITE-ProRule" id="PRU00076"/>
    </source>
</evidence>
<feature type="compositionally biased region" description="Pro residues" evidence="6">
    <location>
        <begin position="43"/>
        <end position="65"/>
    </location>
</feature>
<feature type="compositionally biased region" description="Polar residues" evidence="6">
    <location>
        <begin position="132"/>
        <end position="141"/>
    </location>
</feature>
<dbReference type="Pfam" id="PF07645">
    <property type="entry name" value="EGF_CA"/>
    <property type="match status" value="1"/>
</dbReference>
<dbReference type="PROSITE" id="PS00010">
    <property type="entry name" value="ASX_HYDROXYL"/>
    <property type="match status" value="1"/>
</dbReference>
<dbReference type="PROSITE" id="PS00022">
    <property type="entry name" value="EGF_1"/>
    <property type="match status" value="1"/>
</dbReference>
<feature type="region of interest" description="Disordered" evidence="6">
    <location>
        <begin position="107"/>
        <end position="265"/>
    </location>
</feature>
<dbReference type="Proteomes" id="UP001558652">
    <property type="component" value="Unassembled WGS sequence"/>
</dbReference>
<dbReference type="InterPro" id="IPR018097">
    <property type="entry name" value="EGF_Ca-bd_CS"/>
</dbReference>
<evidence type="ECO:0000256" key="1">
    <source>
        <dbReference type="ARBA" id="ARBA00022536"/>
    </source>
</evidence>
<dbReference type="SMART" id="SM00179">
    <property type="entry name" value="EGF_CA"/>
    <property type="match status" value="1"/>
</dbReference>
<evidence type="ECO:0000256" key="6">
    <source>
        <dbReference type="SAM" id="MobiDB-lite"/>
    </source>
</evidence>
<feature type="domain" description="EGF-like" evidence="9">
    <location>
        <begin position="680"/>
        <end position="714"/>
    </location>
</feature>
<dbReference type="Gene3D" id="3.30.70.960">
    <property type="entry name" value="SEA domain"/>
    <property type="match status" value="1"/>
</dbReference>
<dbReference type="CDD" id="cd00054">
    <property type="entry name" value="EGF_CA"/>
    <property type="match status" value="1"/>
</dbReference>
<dbReference type="SUPFAM" id="SSF57184">
    <property type="entry name" value="Growth factor receptor domain"/>
    <property type="match status" value="1"/>
</dbReference>
<proteinExistence type="predicted"/>
<keyword evidence="7" id="KW-0812">Transmembrane</keyword>
<dbReference type="SUPFAM" id="SSF82671">
    <property type="entry name" value="SEA domain"/>
    <property type="match status" value="1"/>
</dbReference>
<feature type="compositionally biased region" description="Low complexity" evidence="6">
    <location>
        <begin position="163"/>
        <end position="225"/>
    </location>
</feature>
<evidence type="ECO:0000313" key="11">
    <source>
        <dbReference type="Proteomes" id="UP001558652"/>
    </source>
</evidence>
<feature type="compositionally biased region" description="Low complexity" evidence="6">
    <location>
        <begin position="236"/>
        <end position="259"/>
    </location>
</feature>
<feature type="region of interest" description="Disordered" evidence="6">
    <location>
        <begin position="11"/>
        <end position="67"/>
    </location>
</feature>
<accession>A0ABD0YMW5</accession>
<dbReference type="InterPro" id="IPR001881">
    <property type="entry name" value="EGF-like_Ca-bd_dom"/>
</dbReference>
<evidence type="ECO:0000256" key="4">
    <source>
        <dbReference type="ARBA" id="ARBA00023157"/>
    </source>
</evidence>
<dbReference type="EMBL" id="JBFDAA010000005">
    <property type="protein sequence ID" value="KAL1132605.1"/>
    <property type="molecule type" value="Genomic_DNA"/>
</dbReference>
<dbReference type="PANTHER" id="PTHR24039:SF52">
    <property type="entry name" value="EGF-LIKE DOMAIN-CONTAINING PROTEIN"/>
    <property type="match status" value="1"/>
</dbReference>
<keyword evidence="1 5" id="KW-0245">EGF-like domain</keyword>
<dbReference type="InterPro" id="IPR000152">
    <property type="entry name" value="EGF-type_Asp/Asn_hydroxyl_site"/>
</dbReference>
<dbReference type="FunFam" id="2.10.25.10:FF:000672">
    <property type="entry name" value="Uncharacterized protein, isoform C"/>
    <property type="match status" value="1"/>
</dbReference>
<dbReference type="InterPro" id="IPR000742">
    <property type="entry name" value="EGF"/>
</dbReference>
<sequence>PDIHEIINGFVKLLNGPPPPGRPLRTRINNRGPPRITDLPPLLLDPPPPSLVPPPPPRDPPPYPFEKPLIEPYVTGIPLPERVVPALESSGLPPPLFSAEIRPHLTPPVKLPVPDEQPDPSPTSVLLEKTSTRPTSQVKPTTTKKRQPGLPKTSVHKTSTIAPTPTSSEPTRTTSSTTVLVTTQTPTTKPTTTSPKTTTTRSSTTTAKTTTTNPTTTTTTTTKPPHQSPTPPLIDSSIVTPTISSSTTSSSETASTTRTPPLASVPAVTRIESSVVEIVSVKDGNRPTSRWEYTTASTATADINKVLDDPEYKPGLNKQQHQTPVLHHQQVPNRQHGQVFDVTVSAVQGNPGSPATGHPVVYPVELEGVNLPGAGNGEVSVITSAEAGQHFVSIDGKRTYINLFGSTETSANIAPTSTHRQQVKATAASVYNSGGIYGGGRPVVQRRPQQPPVRIDTCIVGDWSTCDSEQHEICRTELGVSSCHCAPGYSRHSHRQPCKRVTSIVASVRLEKFYEQKLVWNDKLGDKESQEYLQMEYEINRAMESAMSMTPFSDAFMGSKLNNIYTVPGSTSKPVIVNLTLQVEESPETLRPQIKSEIQKQLLGAIHRRNNNLGTSPIWAAASSSVSQLQDLDECFSPDLNDCHAAAICHNTFGSFECKCPDGFKDDFVGSPHKSGRRCETCSPEHCNHRGTCSYVNSQPVCQCSGSYYGSQCEIDGEVLGVAIGASVAAVVIILSTLACLCMWSRKWNKEQKVAGMGSPVFSYMPSGGSTVKTPGVGAPPYQVSLEDRLRWAQIADAMAHATNHYAVCKQPEPVGGPTRPASALYGYAGTLPIAPVPLPRLGIRPAMSVHNMRQDSSSEEEDKADLLGRNFHVPRPKSRSSIANQSGIYYDVDYDQQQDHYGTAKQHPGCIPLSTYTLGRAHYYRT</sequence>
<dbReference type="PROSITE" id="PS01187">
    <property type="entry name" value="EGF_CA"/>
    <property type="match status" value="1"/>
</dbReference>
<dbReference type="PROSITE" id="PS50024">
    <property type="entry name" value="SEA"/>
    <property type="match status" value="1"/>
</dbReference>
<keyword evidence="2" id="KW-0732">Signal</keyword>
<feature type="domain" description="SEA" evidence="8">
    <location>
        <begin position="500"/>
        <end position="625"/>
    </location>
</feature>
<dbReference type="SMART" id="SM00181">
    <property type="entry name" value="EGF"/>
    <property type="match status" value="3"/>
</dbReference>
<evidence type="ECO:0000259" key="8">
    <source>
        <dbReference type="PROSITE" id="PS50024"/>
    </source>
</evidence>
<feature type="domain" description="EGF-like" evidence="9">
    <location>
        <begin position="631"/>
        <end position="670"/>
    </location>
</feature>
<evidence type="ECO:0000259" key="9">
    <source>
        <dbReference type="PROSITE" id="PS50026"/>
    </source>
</evidence>
<evidence type="ECO:0000256" key="3">
    <source>
        <dbReference type="ARBA" id="ARBA00022737"/>
    </source>
</evidence>
<evidence type="ECO:0000256" key="2">
    <source>
        <dbReference type="ARBA" id="ARBA00022729"/>
    </source>
</evidence>
<keyword evidence="7" id="KW-1133">Transmembrane helix</keyword>
<evidence type="ECO:0000256" key="7">
    <source>
        <dbReference type="SAM" id="Phobius"/>
    </source>
</evidence>
<dbReference type="InterPro" id="IPR049883">
    <property type="entry name" value="NOTCH1_EGF-like"/>
</dbReference>
<keyword evidence="7" id="KW-0472">Membrane</keyword>
<keyword evidence="3" id="KW-0677">Repeat</keyword>
<organism evidence="10 11">
    <name type="scientific">Ranatra chinensis</name>
    <dbReference type="NCBI Taxonomy" id="642074"/>
    <lineage>
        <taxon>Eukaryota</taxon>
        <taxon>Metazoa</taxon>
        <taxon>Ecdysozoa</taxon>
        <taxon>Arthropoda</taxon>
        <taxon>Hexapoda</taxon>
        <taxon>Insecta</taxon>
        <taxon>Pterygota</taxon>
        <taxon>Neoptera</taxon>
        <taxon>Paraneoptera</taxon>
        <taxon>Hemiptera</taxon>
        <taxon>Heteroptera</taxon>
        <taxon>Panheteroptera</taxon>
        <taxon>Nepomorpha</taxon>
        <taxon>Nepidae</taxon>
        <taxon>Ranatrinae</taxon>
        <taxon>Ranatra</taxon>
    </lineage>
</organism>
<dbReference type="InterPro" id="IPR009030">
    <property type="entry name" value="Growth_fac_rcpt_cys_sf"/>
</dbReference>
<dbReference type="InterPro" id="IPR036364">
    <property type="entry name" value="SEA_dom_sf"/>
</dbReference>
<dbReference type="InterPro" id="IPR000082">
    <property type="entry name" value="SEA_dom"/>
</dbReference>
<comment type="caution">
    <text evidence="5">Lacks conserved residue(s) required for the propagation of feature annotation.</text>
</comment>